<dbReference type="Proteomes" id="UP000180253">
    <property type="component" value="Unassembled WGS sequence"/>
</dbReference>
<comment type="caution">
    <text evidence="2">The sequence shown here is derived from an EMBL/GenBank/DDBJ whole genome shotgun (WGS) entry which is preliminary data.</text>
</comment>
<evidence type="ECO:0000256" key="1">
    <source>
        <dbReference type="SAM" id="MobiDB-lite"/>
    </source>
</evidence>
<name>A0A1S1N5D2_9GAMM</name>
<evidence type="ECO:0000313" key="3">
    <source>
        <dbReference type="Proteomes" id="UP000180253"/>
    </source>
</evidence>
<dbReference type="EMBL" id="MNAN01000035">
    <property type="protein sequence ID" value="OHU93839.1"/>
    <property type="molecule type" value="Genomic_DNA"/>
</dbReference>
<organism evidence="2 3">
    <name type="scientific">Pseudoalteromonas byunsanensis</name>
    <dbReference type="NCBI Taxonomy" id="327939"/>
    <lineage>
        <taxon>Bacteria</taxon>
        <taxon>Pseudomonadati</taxon>
        <taxon>Pseudomonadota</taxon>
        <taxon>Gammaproteobacteria</taxon>
        <taxon>Alteromonadales</taxon>
        <taxon>Pseudoalteromonadaceae</taxon>
        <taxon>Pseudoalteromonas</taxon>
    </lineage>
</organism>
<feature type="region of interest" description="Disordered" evidence="1">
    <location>
        <begin position="49"/>
        <end position="69"/>
    </location>
</feature>
<dbReference type="RefSeq" id="WP_070993132.1">
    <property type="nucleotide sequence ID" value="NZ_CBCSHD010000004.1"/>
</dbReference>
<dbReference type="STRING" id="327939.BIW53_16425"/>
<feature type="compositionally biased region" description="Polar residues" evidence="1">
    <location>
        <begin position="49"/>
        <end position="58"/>
    </location>
</feature>
<dbReference type="AlphaFoldDB" id="A0A1S1N5D2"/>
<sequence length="69" mass="7400">MKSANLLNIFNIGLTNSVINQKKLVNQNVRYSLSLAQCNLIAGAGAWKPTNTQQTSCLSPLPKPETQGG</sequence>
<gene>
    <name evidence="2" type="ORF">BIW53_16425</name>
</gene>
<keyword evidence="3" id="KW-1185">Reference proteome</keyword>
<protein>
    <submittedName>
        <fullName evidence="2">Uncharacterized protein</fullName>
    </submittedName>
</protein>
<accession>A0A1S1N5D2</accession>
<proteinExistence type="predicted"/>
<evidence type="ECO:0000313" key="2">
    <source>
        <dbReference type="EMBL" id="OHU93839.1"/>
    </source>
</evidence>
<reference evidence="2 3" key="1">
    <citation type="submission" date="2016-10" db="EMBL/GenBank/DDBJ databases">
        <title>Pseudoalteromonas amylolytica sp. nov., isolated from the surface seawater.</title>
        <authorList>
            <person name="Wu Y.-H."/>
            <person name="Cheng H."/>
            <person name="Jin X.-B."/>
            <person name="Wang C.-S."/>
            <person name="Xu X.-W."/>
        </authorList>
    </citation>
    <scope>NUCLEOTIDE SEQUENCE [LARGE SCALE GENOMIC DNA]</scope>
    <source>
        <strain evidence="2 3">JCM 12483</strain>
    </source>
</reference>